<dbReference type="InterPro" id="IPR001387">
    <property type="entry name" value="Cro/C1-type_HTH"/>
</dbReference>
<dbReference type="Gene3D" id="1.10.260.40">
    <property type="entry name" value="lambda repressor-like DNA-binding domains"/>
    <property type="match status" value="1"/>
</dbReference>
<evidence type="ECO:0000313" key="2">
    <source>
        <dbReference type="EMBL" id="SDE72291.1"/>
    </source>
</evidence>
<dbReference type="InterPro" id="IPR010982">
    <property type="entry name" value="Lambda_DNA-bd_dom_sf"/>
</dbReference>
<dbReference type="RefSeq" id="WP_176937080.1">
    <property type="nucleotide sequence ID" value="NZ_FMZW01000033.1"/>
</dbReference>
<feature type="domain" description="HTH cro/C1-type" evidence="1">
    <location>
        <begin position="9"/>
        <end position="38"/>
    </location>
</feature>
<sequence length="144" mass="16212">MGYTTGEQFRAARAMLGWEQSELAEKANVSLKTIKRLEATSGPVEARSEWGVKRALELGGIEFIGQHEWTDRTDGVKFSKDATAKLRRAIVQSVSTWLDVTIKMKADKDRDIFERPTAEIVDLIMVDAREGLTREIQSLLNKSD</sequence>
<dbReference type="Proteomes" id="UP000199245">
    <property type="component" value="Unassembled WGS sequence"/>
</dbReference>
<protein>
    <recommendedName>
        <fullName evidence="1">HTH cro/C1-type domain-containing protein</fullName>
    </recommendedName>
</protein>
<dbReference type="EMBL" id="FMZW01000033">
    <property type="protein sequence ID" value="SDE72291.1"/>
    <property type="molecule type" value="Genomic_DNA"/>
</dbReference>
<evidence type="ECO:0000259" key="1">
    <source>
        <dbReference type="PROSITE" id="PS50943"/>
    </source>
</evidence>
<accession>A0A1G7F8U0</accession>
<dbReference type="GO" id="GO:0003677">
    <property type="term" value="F:DNA binding"/>
    <property type="evidence" value="ECO:0007669"/>
    <property type="project" value="InterPro"/>
</dbReference>
<dbReference type="SUPFAM" id="SSF47413">
    <property type="entry name" value="lambda repressor-like DNA-binding domains"/>
    <property type="match status" value="1"/>
</dbReference>
<reference evidence="2 3" key="1">
    <citation type="submission" date="2016-10" db="EMBL/GenBank/DDBJ databases">
        <authorList>
            <person name="de Groot N.N."/>
        </authorList>
    </citation>
    <scope>NUCLEOTIDE SEQUENCE [LARGE SCALE GENOMIC DNA]</scope>
    <source>
        <strain evidence="2 3">R5</strain>
    </source>
</reference>
<gene>
    <name evidence="2" type="ORF">SAMN05216337_103327</name>
</gene>
<name>A0A1G7F8U0_9BRAD</name>
<evidence type="ECO:0000313" key="3">
    <source>
        <dbReference type="Proteomes" id="UP000199245"/>
    </source>
</evidence>
<proteinExistence type="predicted"/>
<organism evidence="2 3">
    <name type="scientific">Bradyrhizobium brasilense</name>
    <dbReference type="NCBI Taxonomy" id="1419277"/>
    <lineage>
        <taxon>Bacteria</taxon>
        <taxon>Pseudomonadati</taxon>
        <taxon>Pseudomonadota</taxon>
        <taxon>Alphaproteobacteria</taxon>
        <taxon>Hyphomicrobiales</taxon>
        <taxon>Nitrobacteraceae</taxon>
        <taxon>Bradyrhizobium</taxon>
    </lineage>
</organism>
<dbReference type="AlphaFoldDB" id="A0A1G7F8U0"/>
<dbReference type="PROSITE" id="PS50943">
    <property type="entry name" value="HTH_CROC1"/>
    <property type="match status" value="1"/>
</dbReference>
<dbReference type="CDD" id="cd00093">
    <property type="entry name" value="HTH_XRE"/>
    <property type="match status" value="1"/>
</dbReference>